<dbReference type="AlphaFoldDB" id="A0A5B7F1N6"/>
<protein>
    <submittedName>
        <fullName evidence="1">Uncharacterized protein</fullName>
    </submittedName>
</protein>
<reference evidence="1 2" key="1">
    <citation type="submission" date="2019-05" db="EMBL/GenBank/DDBJ databases">
        <title>Another draft genome of Portunus trituberculatus and its Hox gene families provides insights of decapod evolution.</title>
        <authorList>
            <person name="Jeong J.-H."/>
            <person name="Song I."/>
            <person name="Kim S."/>
            <person name="Choi T."/>
            <person name="Kim D."/>
            <person name="Ryu S."/>
            <person name="Kim W."/>
        </authorList>
    </citation>
    <scope>NUCLEOTIDE SEQUENCE [LARGE SCALE GENOMIC DNA]</scope>
    <source>
        <tissue evidence="1">Muscle</tissue>
    </source>
</reference>
<comment type="caution">
    <text evidence="1">The sequence shown here is derived from an EMBL/GenBank/DDBJ whole genome shotgun (WGS) entry which is preliminary data.</text>
</comment>
<dbReference type="Proteomes" id="UP000324222">
    <property type="component" value="Unassembled WGS sequence"/>
</dbReference>
<sequence length="63" mass="6777">MQASASRRPLSARTPGGLGWCAEVSKRLAGWLGGPRRLGEPGFSELWDVVERGRATLRSAHSS</sequence>
<evidence type="ECO:0000313" key="1">
    <source>
        <dbReference type="EMBL" id="MPC39168.1"/>
    </source>
</evidence>
<accession>A0A5B7F1N6</accession>
<organism evidence="1 2">
    <name type="scientific">Portunus trituberculatus</name>
    <name type="common">Swimming crab</name>
    <name type="synonym">Neptunus trituberculatus</name>
    <dbReference type="NCBI Taxonomy" id="210409"/>
    <lineage>
        <taxon>Eukaryota</taxon>
        <taxon>Metazoa</taxon>
        <taxon>Ecdysozoa</taxon>
        <taxon>Arthropoda</taxon>
        <taxon>Crustacea</taxon>
        <taxon>Multicrustacea</taxon>
        <taxon>Malacostraca</taxon>
        <taxon>Eumalacostraca</taxon>
        <taxon>Eucarida</taxon>
        <taxon>Decapoda</taxon>
        <taxon>Pleocyemata</taxon>
        <taxon>Brachyura</taxon>
        <taxon>Eubrachyura</taxon>
        <taxon>Portunoidea</taxon>
        <taxon>Portunidae</taxon>
        <taxon>Portuninae</taxon>
        <taxon>Portunus</taxon>
    </lineage>
</organism>
<gene>
    <name evidence="1" type="ORF">E2C01_032693</name>
</gene>
<dbReference type="EMBL" id="VSRR010004282">
    <property type="protein sequence ID" value="MPC39168.1"/>
    <property type="molecule type" value="Genomic_DNA"/>
</dbReference>
<evidence type="ECO:0000313" key="2">
    <source>
        <dbReference type="Proteomes" id="UP000324222"/>
    </source>
</evidence>
<keyword evidence="2" id="KW-1185">Reference proteome</keyword>
<name>A0A5B7F1N6_PORTR</name>
<proteinExistence type="predicted"/>